<dbReference type="EMBL" id="OU503046">
    <property type="protein sequence ID" value="CAI9771211.1"/>
    <property type="molecule type" value="Genomic_DNA"/>
</dbReference>
<proteinExistence type="predicted"/>
<evidence type="ECO:0000313" key="1">
    <source>
        <dbReference type="EMBL" id="CAI9771211.1"/>
    </source>
</evidence>
<reference evidence="1" key="1">
    <citation type="submission" date="2023-05" db="EMBL/GenBank/DDBJ databases">
        <authorList>
            <person name="Huff M."/>
        </authorList>
    </citation>
    <scope>NUCLEOTIDE SEQUENCE</scope>
</reference>
<organism evidence="1 2">
    <name type="scientific">Fraxinus pennsylvanica</name>
    <dbReference type="NCBI Taxonomy" id="56036"/>
    <lineage>
        <taxon>Eukaryota</taxon>
        <taxon>Viridiplantae</taxon>
        <taxon>Streptophyta</taxon>
        <taxon>Embryophyta</taxon>
        <taxon>Tracheophyta</taxon>
        <taxon>Spermatophyta</taxon>
        <taxon>Magnoliopsida</taxon>
        <taxon>eudicotyledons</taxon>
        <taxon>Gunneridae</taxon>
        <taxon>Pentapetalae</taxon>
        <taxon>asterids</taxon>
        <taxon>lamiids</taxon>
        <taxon>Lamiales</taxon>
        <taxon>Oleaceae</taxon>
        <taxon>Oleeae</taxon>
        <taxon>Fraxinus</taxon>
    </lineage>
</organism>
<accession>A0AAD1ZJZ5</accession>
<evidence type="ECO:0000313" key="2">
    <source>
        <dbReference type="Proteomes" id="UP000834106"/>
    </source>
</evidence>
<sequence length="164" mass="17993">MSEATSLPPADEFTFSIIFKTAGDFGDDLCGKMIHGRGMKNGFVLDTVVGNSLMTMFGYEAIWSKPWFCIYDGGVGMILEAVRQKSVMQVIWMSHLFINHQLDREAENGNACDFGKNKRELVVSDQDCRSTSSTEDGVLIDNSNGSNVCTLSSAKDLGPPHLDL</sequence>
<protein>
    <submittedName>
        <fullName evidence="1">Uncharacterized protein</fullName>
    </submittedName>
</protein>
<name>A0AAD1ZJZ5_9LAMI</name>
<gene>
    <name evidence="1" type="ORF">FPE_LOCUS18641</name>
</gene>
<dbReference type="AlphaFoldDB" id="A0AAD1ZJZ5"/>
<dbReference type="Proteomes" id="UP000834106">
    <property type="component" value="Chromosome 11"/>
</dbReference>
<keyword evidence="2" id="KW-1185">Reference proteome</keyword>